<evidence type="ECO:0000313" key="3">
    <source>
        <dbReference type="Proteomes" id="UP000182769"/>
    </source>
</evidence>
<dbReference type="PANTHER" id="PTHR36445:SF1">
    <property type="entry name" value="GTP CYCLOHYDROLASE MPTA"/>
    <property type="match status" value="1"/>
</dbReference>
<evidence type="ECO:0000256" key="1">
    <source>
        <dbReference type="ARBA" id="ARBA00022801"/>
    </source>
</evidence>
<keyword evidence="3" id="KW-1185">Reference proteome</keyword>
<dbReference type="InterPro" id="IPR003801">
    <property type="entry name" value="GTP_cyclohydrolase_FolE2/MptA"/>
</dbReference>
<name>A0A0K6IL43_9GAMM</name>
<dbReference type="NCBIfam" id="NF010200">
    <property type="entry name" value="PRK13674.1-1"/>
    <property type="match status" value="1"/>
</dbReference>
<reference evidence="3" key="1">
    <citation type="submission" date="2015-08" db="EMBL/GenBank/DDBJ databases">
        <authorList>
            <person name="Varghese N."/>
        </authorList>
    </citation>
    <scope>NUCLEOTIDE SEQUENCE [LARGE SCALE GENOMIC DNA]</scope>
    <source>
        <strain evidence="3">JCM 18476</strain>
    </source>
</reference>
<proteinExistence type="predicted"/>
<dbReference type="GO" id="GO:0003934">
    <property type="term" value="F:GTP cyclohydrolase I activity"/>
    <property type="evidence" value="ECO:0007669"/>
    <property type="project" value="InterPro"/>
</dbReference>
<gene>
    <name evidence="2" type="ORF">Ga0061065_104254</name>
</gene>
<dbReference type="RefSeq" id="WP_055462769.1">
    <property type="nucleotide sequence ID" value="NZ_CYHG01000004.1"/>
</dbReference>
<dbReference type="PANTHER" id="PTHR36445">
    <property type="entry name" value="GTP CYCLOHYDROLASE MPTA"/>
    <property type="match status" value="1"/>
</dbReference>
<organism evidence="2 3">
    <name type="scientific">Marinomonas fungiae</name>
    <dbReference type="NCBI Taxonomy" id="1137284"/>
    <lineage>
        <taxon>Bacteria</taxon>
        <taxon>Pseudomonadati</taxon>
        <taxon>Pseudomonadota</taxon>
        <taxon>Gammaproteobacteria</taxon>
        <taxon>Oceanospirillales</taxon>
        <taxon>Oceanospirillaceae</taxon>
        <taxon>Marinomonas</taxon>
    </lineage>
</organism>
<dbReference type="Gene3D" id="3.10.270.10">
    <property type="entry name" value="Urate Oxidase"/>
    <property type="match status" value="1"/>
</dbReference>
<keyword evidence="1 2" id="KW-0378">Hydrolase</keyword>
<dbReference type="AlphaFoldDB" id="A0A0K6IL43"/>
<dbReference type="Proteomes" id="UP000182769">
    <property type="component" value="Unassembled WGS sequence"/>
</dbReference>
<evidence type="ECO:0000313" key="2">
    <source>
        <dbReference type="EMBL" id="CUB03823.1"/>
    </source>
</evidence>
<protein>
    <submittedName>
        <fullName evidence="2">GTP cyclohydrolase FolE2</fullName>
    </submittedName>
</protein>
<dbReference type="EMBL" id="CYHG01000004">
    <property type="protein sequence ID" value="CUB03823.1"/>
    <property type="molecule type" value="Genomic_DNA"/>
</dbReference>
<dbReference type="Pfam" id="PF02649">
    <property type="entry name" value="GCHY-1"/>
    <property type="match status" value="1"/>
</dbReference>
<sequence length="306" mass="32759">MNSASNLPDVASTLAAAIPLDQVGMSGIALPVTLILADAEVTCAASAAIYANVSNGQKGLHMSRMYSTLLSLSDAPLSASSLQQCAQQALAQQQEVNASSLHFSLSTKVQQKRSALNSQGWGWNAYPLELQVSYSNEIGFELKATVQVTYSSSCPASAALSRKALKDAFLAHSQSQSEPMSPEQVAQWLEQQGTLAIPHSQRSVATVTVAIEQDELPISELIELCEAALGTPVQTYVKRDDEQQFALRNGANPMFVEDASRRLVRALVQQGYQGHLKVEHQESLHGHDAVAATSFSAYKLAAEEAS</sequence>
<accession>A0A0K6IL43</accession>
<dbReference type="STRING" id="1137284.GCA_001418205_01674"/>